<keyword evidence="1" id="KW-0812">Transmembrane</keyword>
<reference evidence="2" key="1">
    <citation type="submission" date="2022-08" db="UniProtKB">
        <authorList>
            <consortium name="EnsemblMetazoa"/>
        </authorList>
    </citation>
    <scope>IDENTIFICATION</scope>
    <source>
        <strain evidence="2">05x7-T-G4-1.051#20</strain>
    </source>
</reference>
<dbReference type="Proteomes" id="UP000005408">
    <property type="component" value="Unassembled WGS sequence"/>
</dbReference>
<keyword evidence="1" id="KW-0472">Membrane</keyword>
<name>A0A8W8L557_MAGGI</name>
<keyword evidence="1" id="KW-1133">Transmembrane helix</keyword>
<evidence type="ECO:0000313" key="2">
    <source>
        <dbReference type="EnsemblMetazoa" id="G25953.1:cds"/>
    </source>
</evidence>
<accession>A0A8W8L557</accession>
<keyword evidence="3" id="KW-1185">Reference proteome</keyword>
<evidence type="ECO:0000313" key="3">
    <source>
        <dbReference type="Proteomes" id="UP000005408"/>
    </source>
</evidence>
<protein>
    <submittedName>
        <fullName evidence="2">Uncharacterized protein</fullName>
    </submittedName>
</protein>
<organism evidence="2 3">
    <name type="scientific">Magallana gigas</name>
    <name type="common">Pacific oyster</name>
    <name type="synonym">Crassostrea gigas</name>
    <dbReference type="NCBI Taxonomy" id="29159"/>
    <lineage>
        <taxon>Eukaryota</taxon>
        <taxon>Metazoa</taxon>
        <taxon>Spiralia</taxon>
        <taxon>Lophotrochozoa</taxon>
        <taxon>Mollusca</taxon>
        <taxon>Bivalvia</taxon>
        <taxon>Autobranchia</taxon>
        <taxon>Pteriomorphia</taxon>
        <taxon>Ostreida</taxon>
        <taxon>Ostreoidea</taxon>
        <taxon>Ostreidae</taxon>
        <taxon>Magallana</taxon>
    </lineage>
</organism>
<dbReference type="EnsemblMetazoa" id="G25953.1">
    <property type="protein sequence ID" value="G25953.1:cds"/>
    <property type="gene ID" value="G25953"/>
</dbReference>
<feature type="transmembrane region" description="Helical" evidence="1">
    <location>
        <begin position="6"/>
        <end position="27"/>
    </location>
</feature>
<proteinExistence type="predicted"/>
<sequence length="125" mass="14407">MNVFIIIIVVISAGYIIPIIVVTACFLKRRKSSQQSSNREDEFQNPISMCQRNEVFSGPRVGEYDQIPADKMLTESQIQNLKNRVGSEGDYESREHHSWEDHTYQGLKEAKGNNAFSEYYNQIDD</sequence>
<evidence type="ECO:0000256" key="1">
    <source>
        <dbReference type="SAM" id="Phobius"/>
    </source>
</evidence>
<dbReference type="AlphaFoldDB" id="A0A8W8L557"/>